<protein>
    <submittedName>
        <fullName evidence="1">Uncharacterized protein</fullName>
    </submittedName>
</protein>
<accession>A0AA39PAZ6</accession>
<organism evidence="1 2">
    <name type="scientific">Armillaria luteobubalina</name>
    <dbReference type="NCBI Taxonomy" id="153913"/>
    <lineage>
        <taxon>Eukaryota</taxon>
        <taxon>Fungi</taxon>
        <taxon>Dikarya</taxon>
        <taxon>Basidiomycota</taxon>
        <taxon>Agaricomycotina</taxon>
        <taxon>Agaricomycetes</taxon>
        <taxon>Agaricomycetidae</taxon>
        <taxon>Agaricales</taxon>
        <taxon>Marasmiineae</taxon>
        <taxon>Physalacriaceae</taxon>
        <taxon>Armillaria</taxon>
    </lineage>
</organism>
<evidence type="ECO:0000313" key="2">
    <source>
        <dbReference type="Proteomes" id="UP001175228"/>
    </source>
</evidence>
<dbReference type="EMBL" id="JAUEPU010000080">
    <property type="protein sequence ID" value="KAK0480501.1"/>
    <property type="molecule type" value="Genomic_DNA"/>
</dbReference>
<name>A0AA39PAZ6_9AGAR</name>
<dbReference type="AlphaFoldDB" id="A0AA39PAZ6"/>
<proteinExistence type="predicted"/>
<sequence>MPVLHSDYQAEPVARHIYIERQQPEPVEDYGFYIVHDAPGNKLKITIHVESQEDGDGISNMSSFKRAARRCLADILNSITFLVEFVWTRGDLNEFGEYSMRYTDDGGCIVVAAGPTVIEGKSTCDLALRQAWFISIPK</sequence>
<reference evidence="1" key="1">
    <citation type="submission" date="2023-06" db="EMBL/GenBank/DDBJ databases">
        <authorList>
            <consortium name="Lawrence Berkeley National Laboratory"/>
            <person name="Ahrendt S."/>
            <person name="Sahu N."/>
            <person name="Indic B."/>
            <person name="Wong-Bajracharya J."/>
            <person name="Merenyi Z."/>
            <person name="Ke H.-M."/>
            <person name="Monk M."/>
            <person name="Kocsube S."/>
            <person name="Drula E."/>
            <person name="Lipzen A."/>
            <person name="Balint B."/>
            <person name="Henrissat B."/>
            <person name="Andreopoulos B."/>
            <person name="Martin F.M."/>
            <person name="Harder C.B."/>
            <person name="Rigling D."/>
            <person name="Ford K.L."/>
            <person name="Foster G.D."/>
            <person name="Pangilinan J."/>
            <person name="Papanicolaou A."/>
            <person name="Barry K."/>
            <person name="LaButti K."/>
            <person name="Viragh M."/>
            <person name="Koriabine M."/>
            <person name="Yan M."/>
            <person name="Riley R."/>
            <person name="Champramary S."/>
            <person name="Plett K.L."/>
            <person name="Tsai I.J."/>
            <person name="Slot J."/>
            <person name="Sipos G."/>
            <person name="Plett J."/>
            <person name="Nagy L.G."/>
            <person name="Grigoriev I.V."/>
        </authorList>
    </citation>
    <scope>NUCLEOTIDE SEQUENCE</scope>
    <source>
        <strain evidence="1">HWK02</strain>
    </source>
</reference>
<evidence type="ECO:0000313" key="1">
    <source>
        <dbReference type="EMBL" id="KAK0480501.1"/>
    </source>
</evidence>
<dbReference type="Proteomes" id="UP001175228">
    <property type="component" value="Unassembled WGS sequence"/>
</dbReference>
<comment type="caution">
    <text evidence="1">The sequence shown here is derived from an EMBL/GenBank/DDBJ whole genome shotgun (WGS) entry which is preliminary data.</text>
</comment>
<keyword evidence="2" id="KW-1185">Reference proteome</keyword>
<gene>
    <name evidence="1" type="ORF">EDD18DRAFT_1337139</name>
</gene>